<dbReference type="SUPFAM" id="SSF57783">
    <property type="entry name" value="Zinc beta-ribbon"/>
    <property type="match status" value="1"/>
</dbReference>
<evidence type="ECO:0000313" key="4">
    <source>
        <dbReference type="EMBL" id="MBB5271256.1"/>
    </source>
</evidence>
<dbReference type="InterPro" id="IPR011335">
    <property type="entry name" value="Restrct_endonuc-II-like"/>
</dbReference>
<accession>A0A7W8M7R2</accession>
<evidence type="ECO:0008006" key="6">
    <source>
        <dbReference type="Google" id="ProtNLM"/>
    </source>
</evidence>
<protein>
    <recommendedName>
        <fullName evidence="6">Restriction endonuclease</fullName>
    </recommendedName>
</protein>
<feature type="compositionally biased region" description="Basic and acidic residues" evidence="1">
    <location>
        <begin position="176"/>
        <end position="186"/>
    </location>
</feature>
<evidence type="ECO:0000259" key="2">
    <source>
        <dbReference type="Pfam" id="PF01396"/>
    </source>
</evidence>
<dbReference type="SUPFAM" id="SSF52980">
    <property type="entry name" value="Restriction endonuclease-like"/>
    <property type="match status" value="1"/>
</dbReference>
<dbReference type="Pfam" id="PF04471">
    <property type="entry name" value="Mrr_cat"/>
    <property type="match status" value="1"/>
</dbReference>
<dbReference type="InterPro" id="IPR052906">
    <property type="entry name" value="Type_IV_Methyl-Rstrct_Enzyme"/>
</dbReference>
<evidence type="ECO:0000259" key="3">
    <source>
        <dbReference type="Pfam" id="PF04471"/>
    </source>
</evidence>
<dbReference type="GO" id="GO:0006265">
    <property type="term" value="P:DNA topological change"/>
    <property type="evidence" value="ECO:0007669"/>
    <property type="project" value="InterPro"/>
</dbReference>
<dbReference type="GO" id="GO:0015666">
    <property type="term" value="F:restriction endodeoxyribonuclease activity"/>
    <property type="evidence" value="ECO:0007669"/>
    <property type="project" value="TreeGrafter"/>
</dbReference>
<dbReference type="GO" id="GO:0003916">
    <property type="term" value="F:DNA topoisomerase activity"/>
    <property type="evidence" value="ECO:0007669"/>
    <property type="project" value="InterPro"/>
</dbReference>
<dbReference type="InterPro" id="IPR011856">
    <property type="entry name" value="tRNA_endonuc-like_dom_sf"/>
</dbReference>
<evidence type="ECO:0000256" key="1">
    <source>
        <dbReference type="SAM" id="MobiDB-lite"/>
    </source>
</evidence>
<dbReference type="GO" id="GO:0003677">
    <property type="term" value="F:DNA binding"/>
    <property type="evidence" value="ECO:0007669"/>
    <property type="project" value="InterPro"/>
</dbReference>
<gene>
    <name evidence="4" type="ORF">HNQ70_001260</name>
</gene>
<dbReference type="Gene3D" id="3.40.1350.10">
    <property type="match status" value="1"/>
</dbReference>
<sequence>MLDVIEWRRLEALVEALYRQVGFETRAQSHGADGGVDVWLHARQAPEKPLGVVQCKHHRKPVGVDKVPELRGVMAAHGVGRGQFFSTAGFTPDAEAFARTNGINTLDGAGLLKLIQRRTAQQQAELLAVATEDEYWRPTCASCGVKMIERTPREGGRAFWGCGNYPRCRSTLPMRAERPRRADAERMPAATDIGSG</sequence>
<feature type="domain" description="DNA topoisomerase type IA zn finger" evidence="2">
    <location>
        <begin position="139"/>
        <end position="174"/>
    </location>
</feature>
<comment type="caution">
    <text evidence="4">The sequence shown here is derived from an EMBL/GenBank/DDBJ whole genome shotgun (WGS) entry which is preliminary data.</text>
</comment>
<proteinExistence type="predicted"/>
<dbReference type="PANTHER" id="PTHR30015:SF7">
    <property type="entry name" value="TYPE IV METHYL-DIRECTED RESTRICTION ENZYME ECOKMRR"/>
    <property type="match status" value="1"/>
</dbReference>
<dbReference type="EMBL" id="JACHGB010000002">
    <property type="protein sequence ID" value="MBB5271256.1"/>
    <property type="molecule type" value="Genomic_DNA"/>
</dbReference>
<dbReference type="PANTHER" id="PTHR30015">
    <property type="entry name" value="MRR RESTRICTION SYSTEM PROTEIN"/>
    <property type="match status" value="1"/>
</dbReference>
<feature type="domain" description="Restriction endonuclease type IV Mrr" evidence="3">
    <location>
        <begin position="3"/>
        <end position="115"/>
    </location>
</feature>
<organism evidence="4 5">
    <name type="scientific">Quisquiliibacterium transsilvanicum</name>
    <dbReference type="NCBI Taxonomy" id="1549638"/>
    <lineage>
        <taxon>Bacteria</taxon>
        <taxon>Pseudomonadati</taxon>
        <taxon>Pseudomonadota</taxon>
        <taxon>Betaproteobacteria</taxon>
        <taxon>Burkholderiales</taxon>
        <taxon>Burkholderiaceae</taxon>
        <taxon>Quisquiliibacterium</taxon>
    </lineage>
</organism>
<feature type="region of interest" description="Disordered" evidence="1">
    <location>
        <begin position="176"/>
        <end position="196"/>
    </location>
</feature>
<keyword evidence="5" id="KW-1185">Reference proteome</keyword>
<dbReference type="Gene3D" id="3.30.65.10">
    <property type="entry name" value="Bacterial Topoisomerase I, domain 1"/>
    <property type="match status" value="1"/>
</dbReference>
<dbReference type="InterPro" id="IPR013498">
    <property type="entry name" value="Topo_IA_Znf"/>
</dbReference>
<dbReference type="GO" id="GO:0005694">
    <property type="term" value="C:chromosome"/>
    <property type="evidence" value="ECO:0007669"/>
    <property type="project" value="InterPro"/>
</dbReference>
<evidence type="ECO:0000313" key="5">
    <source>
        <dbReference type="Proteomes" id="UP000532440"/>
    </source>
</evidence>
<name>A0A7W8M7R2_9BURK</name>
<dbReference type="GO" id="GO:0009307">
    <property type="term" value="P:DNA restriction-modification system"/>
    <property type="evidence" value="ECO:0007669"/>
    <property type="project" value="InterPro"/>
</dbReference>
<dbReference type="Proteomes" id="UP000532440">
    <property type="component" value="Unassembled WGS sequence"/>
</dbReference>
<dbReference type="Pfam" id="PF01396">
    <property type="entry name" value="Zn_ribbon_Top1"/>
    <property type="match status" value="1"/>
</dbReference>
<dbReference type="InterPro" id="IPR007560">
    <property type="entry name" value="Restrct_endonuc_IV_Mrr"/>
</dbReference>
<reference evidence="4 5" key="1">
    <citation type="submission" date="2020-08" db="EMBL/GenBank/DDBJ databases">
        <title>Genomic Encyclopedia of Type Strains, Phase IV (KMG-IV): sequencing the most valuable type-strain genomes for metagenomic binning, comparative biology and taxonomic classification.</title>
        <authorList>
            <person name="Goeker M."/>
        </authorList>
    </citation>
    <scope>NUCLEOTIDE SEQUENCE [LARGE SCALE GENOMIC DNA]</scope>
    <source>
        <strain evidence="4 5">DSM 29781</strain>
    </source>
</reference>
<dbReference type="RefSeq" id="WP_343060664.1">
    <property type="nucleotide sequence ID" value="NZ_BAABEW010000017.1"/>
</dbReference>
<dbReference type="AlphaFoldDB" id="A0A7W8M7R2"/>